<proteinExistence type="predicted"/>
<dbReference type="EMBL" id="MU167434">
    <property type="protein sequence ID" value="KAG0140571.1"/>
    <property type="molecule type" value="Genomic_DNA"/>
</dbReference>
<dbReference type="AlphaFoldDB" id="A0A9P6T686"/>
<sequence length="129" mass="14271">MKKELTAHSGETNCSKAFKNYKPTRVAHLERVIRVASNSTGAFLAICEDAILNKIWISSPAECCSLPSTLVCLLSHLKNCADSTPELYTIPPHQLSNKVDDTHTLNYKDEDVNEEEDGLANTDHELGQD</sequence>
<evidence type="ECO:0000256" key="1">
    <source>
        <dbReference type="SAM" id="MobiDB-lite"/>
    </source>
</evidence>
<gene>
    <name evidence="2" type="ORF">CROQUDRAFT_99949</name>
</gene>
<accession>A0A9P6T686</accession>
<organism evidence="2 3">
    <name type="scientific">Cronartium quercuum f. sp. fusiforme G11</name>
    <dbReference type="NCBI Taxonomy" id="708437"/>
    <lineage>
        <taxon>Eukaryota</taxon>
        <taxon>Fungi</taxon>
        <taxon>Dikarya</taxon>
        <taxon>Basidiomycota</taxon>
        <taxon>Pucciniomycotina</taxon>
        <taxon>Pucciniomycetes</taxon>
        <taxon>Pucciniales</taxon>
        <taxon>Coleosporiaceae</taxon>
        <taxon>Cronartium</taxon>
    </lineage>
</organism>
<feature type="compositionally biased region" description="Basic and acidic residues" evidence="1">
    <location>
        <begin position="98"/>
        <end position="110"/>
    </location>
</feature>
<reference evidence="2" key="1">
    <citation type="submission" date="2013-11" db="EMBL/GenBank/DDBJ databases">
        <title>Genome sequence of the fusiform rust pathogen reveals effectors for host alternation and coevolution with pine.</title>
        <authorList>
            <consortium name="DOE Joint Genome Institute"/>
            <person name="Smith K."/>
            <person name="Pendleton A."/>
            <person name="Kubisiak T."/>
            <person name="Anderson C."/>
            <person name="Salamov A."/>
            <person name="Aerts A."/>
            <person name="Riley R."/>
            <person name="Clum A."/>
            <person name="Lindquist E."/>
            <person name="Ence D."/>
            <person name="Campbell M."/>
            <person name="Kronenberg Z."/>
            <person name="Feau N."/>
            <person name="Dhillon B."/>
            <person name="Hamelin R."/>
            <person name="Burleigh J."/>
            <person name="Smith J."/>
            <person name="Yandell M."/>
            <person name="Nelson C."/>
            <person name="Grigoriev I."/>
            <person name="Davis J."/>
        </authorList>
    </citation>
    <scope>NUCLEOTIDE SEQUENCE</scope>
    <source>
        <strain evidence="2">G11</strain>
    </source>
</reference>
<name>A0A9P6T686_9BASI</name>
<dbReference type="Proteomes" id="UP000886653">
    <property type="component" value="Unassembled WGS sequence"/>
</dbReference>
<evidence type="ECO:0000313" key="2">
    <source>
        <dbReference type="EMBL" id="KAG0140571.1"/>
    </source>
</evidence>
<evidence type="ECO:0000313" key="3">
    <source>
        <dbReference type="Proteomes" id="UP000886653"/>
    </source>
</evidence>
<protein>
    <submittedName>
        <fullName evidence="2">Uncharacterized protein</fullName>
    </submittedName>
</protein>
<feature type="region of interest" description="Disordered" evidence="1">
    <location>
        <begin position="91"/>
        <end position="129"/>
    </location>
</feature>
<comment type="caution">
    <text evidence="2">The sequence shown here is derived from an EMBL/GenBank/DDBJ whole genome shotgun (WGS) entry which is preliminary data.</text>
</comment>
<keyword evidence="3" id="KW-1185">Reference proteome</keyword>
<dbReference type="OrthoDB" id="1893551at2759"/>